<accession>A0A8H6U3I9</accession>
<dbReference type="AlphaFoldDB" id="A0A8H6U3I9"/>
<name>A0A8H6U3I9_9AGAR</name>
<gene>
    <name evidence="2" type="ORF">MVEN_02564800</name>
</gene>
<feature type="compositionally biased region" description="Acidic residues" evidence="1">
    <location>
        <begin position="178"/>
        <end position="197"/>
    </location>
</feature>
<sequence length="507" mass="57032">MSNANLQDLITSRGTPIFSEDAYTENLRQIEQGQAFLDAAKAKDEEGYRNYLANDLKRKIQEREEWLKLERQAFTALENARTLFTGPEASTSHVSPAPSARTKEVQTPDRLPNAHQPNPRYQVQANYVRATSSLRALVQCSPSSTNPMSHLDQIHSRPKEKHVLEIYKLLVHQLCDDAASEDGDSDENDDENEDDNDIHDKNKSKSKPKPKAGDDDNKDKITLGTLSAKLAQKLKPSLVFVCWTLQLPTVIPSIVPKTPRKKAKPRKGPKGQKEKPDPLTREEYLLADLLVDWRLEKPLRDETGDLQAQSKAIDKMSFRFVQDVIANTTILAWVNHVPKNYGEKGAGSIKADEWRLLGTIYVPIALGILWGEQDRKTEVLKQSMALFQAVTLVCRFGTNPERASAFRNSLKEWGVTVFGGIEKIEVTQAEKVQFVIRPQAPLPPNVNDPFKPFPHFPARMYSSRMLDTTVIADPGQVIGHYVRYNFSNNHAVVLDLSTVGGMVEVEF</sequence>
<feature type="region of interest" description="Disordered" evidence="1">
    <location>
        <begin position="86"/>
        <end position="118"/>
    </location>
</feature>
<protein>
    <submittedName>
        <fullName evidence="2">Uncharacterized protein</fullName>
    </submittedName>
</protein>
<dbReference type="Proteomes" id="UP000620124">
    <property type="component" value="Unassembled WGS sequence"/>
</dbReference>
<feature type="region of interest" description="Disordered" evidence="1">
    <location>
        <begin position="178"/>
        <end position="220"/>
    </location>
</feature>
<organism evidence="2 3">
    <name type="scientific">Mycena venus</name>
    <dbReference type="NCBI Taxonomy" id="2733690"/>
    <lineage>
        <taxon>Eukaryota</taxon>
        <taxon>Fungi</taxon>
        <taxon>Dikarya</taxon>
        <taxon>Basidiomycota</taxon>
        <taxon>Agaricomycotina</taxon>
        <taxon>Agaricomycetes</taxon>
        <taxon>Agaricomycetidae</taxon>
        <taxon>Agaricales</taxon>
        <taxon>Marasmiineae</taxon>
        <taxon>Mycenaceae</taxon>
        <taxon>Mycena</taxon>
    </lineage>
</organism>
<feature type="compositionally biased region" description="Basic residues" evidence="1">
    <location>
        <begin position="258"/>
        <end position="270"/>
    </location>
</feature>
<feature type="compositionally biased region" description="Basic and acidic residues" evidence="1">
    <location>
        <begin position="211"/>
        <end position="220"/>
    </location>
</feature>
<evidence type="ECO:0000313" key="2">
    <source>
        <dbReference type="EMBL" id="KAF7328249.1"/>
    </source>
</evidence>
<proteinExistence type="predicted"/>
<comment type="caution">
    <text evidence="2">The sequence shown here is derived from an EMBL/GenBank/DDBJ whole genome shotgun (WGS) entry which is preliminary data.</text>
</comment>
<feature type="region of interest" description="Disordered" evidence="1">
    <location>
        <begin position="256"/>
        <end position="278"/>
    </location>
</feature>
<dbReference type="OrthoDB" id="3247418at2759"/>
<keyword evidence="3" id="KW-1185">Reference proteome</keyword>
<reference evidence="2" key="1">
    <citation type="submission" date="2020-05" db="EMBL/GenBank/DDBJ databases">
        <title>Mycena genomes resolve the evolution of fungal bioluminescence.</title>
        <authorList>
            <person name="Tsai I.J."/>
        </authorList>
    </citation>
    <scope>NUCLEOTIDE SEQUENCE</scope>
    <source>
        <strain evidence="2">CCC161011</strain>
    </source>
</reference>
<evidence type="ECO:0000313" key="3">
    <source>
        <dbReference type="Proteomes" id="UP000620124"/>
    </source>
</evidence>
<evidence type="ECO:0000256" key="1">
    <source>
        <dbReference type="SAM" id="MobiDB-lite"/>
    </source>
</evidence>
<dbReference type="EMBL" id="JACAZI010000037">
    <property type="protein sequence ID" value="KAF7328249.1"/>
    <property type="molecule type" value="Genomic_DNA"/>
</dbReference>